<organism evidence="8 9">
    <name type="scientific">Cryobacterium glucosi</name>
    <dbReference type="NCBI Taxonomy" id="1259175"/>
    <lineage>
        <taxon>Bacteria</taxon>
        <taxon>Bacillati</taxon>
        <taxon>Actinomycetota</taxon>
        <taxon>Actinomycetes</taxon>
        <taxon>Micrococcales</taxon>
        <taxon>Microbacteriaceae</taxon>
        <taxon>Cryobacterium</taxon>
    </lineage>
</organism>
<evidence type="ECO:0000256" key="2">
    <source>
        <dbReference type="ARBA" id="ARBA00022475"/>
    </source>
</evidence>
<evidence type="ECO:0000256" key="3">
    <source>
        <dbReference type="ARBA" id="ARBA00022692"/>
    </source>
</evidence>
<keyword evidence="2" id="KW-1003">Cell membrane</keyword>
<evidence type="ECO:0000313" key="9">
    <source>
        <dbReference type="Proteomes" id="UP000297604"/>
    </source>
</evidence>
<feature type="transmembrane region" description="Helical" evidence="6">
    <location>
        <begin position="21"/>
        <end position="39"/>
    </location>
</feature>
<feature type="domain" description="Metallo-beta-lactamase" evidence="7">
    <location>
        <begin position="315"/>
        <end position="508"/>
    </location>
</feature>
<feature type="transmembrane region" description="Helical" evidence="6">
    <location>
        <begin position="45"/>
        <end position="61"/>
    </location>
</feature>
<sequence length="558" mass="57453">MIAIIMLIGARLRLGRLRLGRGARITLSLGVLLGFVVLVTPEPSVLRAAVMAAVLLIGLGIGRPGRGLPLLALSVIVLLATDPWLSRSYGFALSVLATGGLLVLAGPLTRSLARWLPTGLAALIAIPLAAQLACQPVLVLLSPTFPLYGVPANLLAEPAAPLATVLGLAACLVLPWLPGVAGVVLWAAWVPSAWIAAVARTAAELPGSSLPWLGGPLGVLVTLVLTAAVLVLLLRQGTRTGSRAGIGERMGGRDGDAGSRGARRTRSTLDGWSAVALVVLVLVVGGYAGTLIGKGIGRALTFPADWQIAACDIGQGDAVVVRDHGTDRDRFALVDVGPDPKPLKQCLRSLGIDRIDLLVLTHYDMDHIGGIGAVIGRVGTALVGIPENAQDERLHARLTEGGAEVRQAAKGDAGTLGGLRWDILWPVPGGSEMQTGNPGSVTIEFDGRGIRSVFLGDLGEDAQVALDRVSAPGRVDVVKVAHHGSRDQSPQFYAELHATVGLISVGADNGYGHPTASLLDLLRSVGTLAVRTDRQGLSVVAPAAAGGGALTVWTEKGG</sequence>
<dbReference type="PANTHER" id="PTHR30619:SF1">
    <property type="entry name" value="RECOMBINATION PROTEIN 2"/>
    <property type="match status" value="1"/>
</dbReference>
<keyword evidence="4 6" id="KW-1133">Transmembrane helix</keyword>
<protein>
    <submittedName>
        <fullName evidence="8">ComEC/Rec2 family competence protein</fullName>
    </submittedName>
</protein>
<evidence type="ECO:0000313" key="8">
    <source>
        <dbReference type="EMBL" id="TFC21339.1"/>
    </source>
</evidence>
<dbReference type="NCBIfam" id="TIGR00360">
    <property type="entry name" value="ComEC_N-term"/>
    <property type="match status" value="1"/>
</dbReference>
<comment type="caution">
    <text evidence="8">The sequence shown here is derived from an EMBL/GenBank/DDBJ whole genome shotgun (WGS) entry which is preliminary data.</text>
</comment>
<name>A0ABY2IQJ3_9MICO</name>
<gene>
    <name evidence="8" type="ORF">E3O46_07000</name>
</gene>
<keyword evidence="5 6" id="KW-0472">Membrane</keyword>
<feature type="transmembrane region" description="Helical" evidence="6">
    <location>
        <begin position="68"/>
        <end position="85"/>
    </location>
</feature>
<dbReference type="SMART" id="SM00849">
    <property type="entry name" value="Lactamase_B"/>
    <property type="match status" value="1"/>
</dbReference>
<feature type="transmembrane region" description="Helical" evidence="6">
    <location>
        <begin position="269"/>
        <end position="288"/>
    </location>
</feature>
<dbReference type="InterPro" id="IPR052159">
    <property type="entry name" value="Competence_DNA_uptake"/>
</dbReference>
<comment type="subcellular location">
    <subcellularLocation>
        <location evidence="1">Cell membrane</location>
        <topology evidence="1">Multi-pass membrane protein</topology>
    </subcellularLocation>
</comment>
<feature type="transmembrane region" description="Helical" evidence="6">
    <location>
        <begin position="120"/>
        <end position="139"/>
    </location>
</feature>
<accession>A0ABY2IQJ3</accession>
<dbReference type="InterPro" id="IPR035681">
    <property type="entry name" value="ComA-like_MBL"/>
</dbReference>
<dbReference type="PANTHER" id="PTHR30619">
    <property type="entry name" value="DNA INTERNALIZATION/COMPETENCE PROTEIN COMEC/REC2"/>
    <property type="match status" value="1"/>
</dbReference>
<evidence type="ECO:0000256" key="6">
    <source>
        <dbReference type="SAM" id="Phobius"/>
    </source>
</evidence>
<dbReference type="CDD" id="cd07731">
    <property type="entry name" value="ComA-like_MBL-fold"/>
    <property type="match status" value="1"/>
</dbReference>
<proteinExistence type="predicted"/>
<dbReference type="Pfam" id="PF03772">
    <property type="entry name" value="Competence"/>
    <property type="match status" value="1"/>
</dbReference>
<reference evidence="8 9" key="1">
    <citation type="submission" date="2019-03" db="EMBL/GenBank/DDBJ databases">
        <title>Genomics of glacier-inhabiting Cryobacterium strains.</title>
        <authorList>
            <person name="Liu Q."/>
            <person name="Xin Y.-H."/>
        </authorList>
    </citation>
    <scope>NUCLEOTIDE SEQUENCE [LARGE SCALE GENOMIC DNA]</scope>
    <source>
        <strain evidence="8 9">MDB1-5</strain>
    </source>
</reference>
<evidence type="ECO:0000256" key="1">
    <source>
        <dbReference type="ARBA" id="ARBA00004651"/>
    </source>
</evidence>
<feature type="transmembrane region" description="Helical" evidence="6">
    <location>
        <begin position="184"/>
        <end position="203"/>
    </location>
</feature>
<dbReference type="Pfam" id="PF00753">
    <property type="entry name" value="Lactamase_B"/>
    <property type="match status" value="1"/>
</dbReference>
<feature type="transmembrane region" description="Helical" evidence="6">
    <location>
        <begin position="159"/>
        <end position="177"/>
    </location>
</feature>
<dbReference type="Gene3D" id="3.60.15.10">
    <property type="entry name" value="Ribonuclease Z/Hydroxyacylglutathione hydrolase-like"/>
    <property type="match status" value="1"/>
</dbReference>
<feature type="transmembrane region" description="Helical" evidence="6">
    <location>
        <begin position="215"/>
        <end position="234"/>
    </location>
</feature>
<dbReference type="SUPFAM" id="SSF56281">
    <property type="entry name" value="Metallo-hydrolase/oxidoreductase"/>
    <property type="match status" value="1"/>
</dbReference>
<dbReference type="InterPro" id="IPR036866">
    <property type="entry name" value="RibonucZ/Hydroxyglut_hydro"/>
</dbReference>
<keyword evidence="3 6" id="KW-0812">Transmembrane</keyword>
<dbReference type="InterPro" id="IPR001279">
    <property type="entry name" value="Metallo-B-lactamas"/>
</dbReference>
<dbReference type="EMBL" id="SOFS01000016">
    <property type="protein sequence ID" value="TFC21339.1"/>
    <property type="molecule type" value="Genomic_DNA"/>
</dbReference>
<evidence type="ECO:0000256" key="4">
    <source>
        <dbReference type="ARBA" id="ARBA00022989"/>
    </source>
</evidence>
<evidence type="ECO:0000259" key="7">
    <source>
        <dbReference type="SMART" id="SM00849"/>
    </source>
</evidence>
<feature type="transmembrane region" description="Helical" evidence="6">
    <location>
        <begin position="91"/>
        <end position="108"/>
    </location>
</feature>
<dbReference type="InterPro" id="IPR004477">
    <property type="entry name" value="ComEC_N"/>
</dbReference>
<dbReference type="Proteomes" id="UP000297604">
    <property type="component" value="Unassembled WGS sequence"/>
</dbReference>
<evidence type="ECO:0000256" key="5">
    <source>
        <dbReference type="ARBA" id="ARBA00023136"/>
    </source>
</evidence>
<keyword evidence="9" id="KW-1185">Reference proteome</keyword>